<dbReference type="EMBL" id="RBNI01007495">
    <property type="protein sequence ID" value="RUP45302.1"/>
    <property type="molecule type" value="Genomic_DNA"/>
</dbReference>
<dbReference type="Proteomes" id="UP000268093">
    <property type="component" value="Unassembled WGS sequence"/>
</dbReference>
<evidence type="ECO:0000313" key="2">
    <source>
        <dbReference type="EMBL" id="RUP45302.1"/>
    </source>
</evidence>
<accession>A0A433D383</accession>
<gene>
    <name evidence="2" type="ORF">BC936DRAFT_148345</name>
</gene>
<proteinExistence type="predicted"/>
<feature type="non-terminal residue" evidence="2">
    <location>
        <position position="1"/>
    </location>
</feature>
<keyword evidence="3" id="KW-1185">Reference proteome</keyword>
<evidence type="ECO:0000313" key="3">
    <source>
        <dbReference type="Proteomes" id="UP000268093"/>
    </source>
</evidence>
<feature type="region of interest" description="Disordered" evidence="1">
    <location>
        <begin position="1"/>
        <end position="22"/>
    </location>
</feature>
<dbReference type="AlphaFoldDB" id="A0A433D383"/>
<feature type="non-terminal residue" evidence="2">
    <location>
        <position position="89"/>
    </location>
</feature>
<sequence length="89" mass="9892">RAVSAHTQDALGLQLDPPSPQLCSSPVVTQTKFRQHENSAESLRLSSRAPVKDGGRHHSFYSYPQNERHHLTSLFRSPAALLKCKTNVT</sequence>
<evidence type="ECO:0000256" key="1">
    <source>
        <dbReference type="SAM" id="MobiDB-lite"/>
    </source>
</evidence>
<name>A0A433D383_9FUNG</name>
<comment type="caution">
    <text evidence="2">The sequence shown here is derived from an EMBL/GenBank/DDBJ whole genome shotgun (WGS) entry which is preliminary data.</text>
</comment>
<organism evidence="2 3">
    <name type="scientific">Jimgerdemannia flammicorona</name>
    <dbReference type="NCBI Taxonomy" id="994334"/>
    <lineage>
        <taxon>Eukaryota</taxon>
        <taxon>Fungi</taxon>
        <taxon>Fungi incertae sedis</taxon>
        <taxon>Mucoromycota</taxon>
        <taxon>Mucoromycotina</taxon>
        <taxon>Endogonomycetes</taxon>
        <taxon>Endogonales</taxon>
        <taxon>Endogonaceae</taxon>
        <taxon>Jimgerdemannia</taxon>
    </lineage>
</organism>
<protein>
    <submittedName>
        <fullName evidence="2">Uncharacterized protein</fullName>
    </submittedName>
</protein>
<reference evidence="2 3" key="1">
    <citation type="journal article" date="2018" name="New Phytol.">
        <title>Phylogenomics of Endogonaceae and evolution of mycorrhizas within Mucoromycota.</title>
        <authorList>
            <person name="Chang Y."/>
            <person name="Desiro A."/>
            <person name="Na H."/>
            <person name="Sandor L."/>
            <person name="Lipzen A."/>
            <person name="Clum A."/>
            <person name="Barry K."/>
            <person name="Grigoriev I.V."/>
            <person name="Martin F.M."/>
            <person name="Stajich J.E."/>
            <person name="Smith M.E."/>
            <person name="Bonito G."/>
            <person name="Spatafora J.W."/>
        </authorList>
    </citation>
    <scope>NUCLEOTIDE SEQUENCE [LARGE SCALE GENOMIC DNA]</scope>
    <source>
        <strain evidence="2 3">GMNB39</strain>
    </source>
</reference>